<keyword evidence="2" id="KW-0472">Membrane</keyword>
<protein>
    <recommendedName>
        <fullName evidence="5">Ubiquitin-specific protease family C19-related protein</fullName>
    </recommendedName>
</protein>
<feature type="transmembrane region" description="Helical" evidence="2">
    <location>
        <begin position="176"/>
        <end position="197"/>
    </location>
</feature>
<evidence type="ECO:0008006" key="5">
    <source>
        <dbReference type="Google" id="ProtNLM"/>
    </source>
</evidence>
<feature type="transmembrane region" description="Helical" evidence="2">
    <location>
        <begin position="203"/>
        <end position="225"/>
    </location>
</feature>
<feature type="region of interest" description="Disordered" evidence="1">
    <location>
        <begin position="1"/>
        <end position="155"/>
    </location>
</feature>
<accession>A0A6D2KIR7</accession>
<evidence type="ECO:0000313" key="3">
    <source>
        <dbReference type="EMBL" id="CAA7054387.1"/>
    </source>
</evidence>
<gene>
    <name evidence="3" type="ORF">MERR_LOCUS41623</name>
</gene>
<feature type="compositionally biased region" description="Low complexity" evidence="1">
    <location>
        <begin position="79"/>
        <end position="95"/>
    </location>
</feature>
<organism evidence="3 4">
    <name type="scientific">Microthlaspi erraticum</name>
    <dbReference type="NCBI Taxonomy" id="1685480"/>
    <lineage>
        <taxon>Eukaryota</taxon>
        <taxon>Viridiplantae</taxon>
        <taxon>Streptophyta</taxon>
        <taxon>Embryophyta</taxon>
        <taxon>Tracheophyta</taxon>
        <taxon>Spermatophyta</taxon>
        <taxon>Magnoliopsida</taxon>
        <taxon>eudicotyledons</taxon>
        <taxon>Gunneridae</taxon>
        <taxon>Pentapetalae</taxon>
        <taxon>rosids</taxon>
        <taxon>malvids</taxon>
        <taxon>Brassicales</taxon>
        <taxon>Brassicaceae</taxon>
        <taxon>Coluteocarpeae</taxon>
        <taxon>Microthlaspi</taxon>
    </lineage>
</organism>
<keyword evidence="2" id="KW-0812">Transmembrane</keyword>
<evidence type="ECO:0000256" key="2">
    <source>
        <dbReference type="SAM" id="Phobius"/>
    </source>
</evidence>
<dbReference type="Proteomes" id="UP000467841">
    <property type="component" value="Unassembled WGS sequence"/>
</dbReference>
<dbReference type="PANTHER" id="PTHR33709:SF17">
    <property type="entry name" value="UBIQUITIN-SPECIFIC PROTEASE FAMILY C19-RELATED PROTEIN"/>
    <property type="match status" value="1"/>
</dbReference>
<dbReference type="PANTHER" id="PTHR33709">
    <property type="entry name" value="OSJNBA0035M09.9 PROTEIN"/>
    <property type="match status" value="1"/>
</dbReference>
<evidence type="ECO:0000313" key="4">
    <source>
        <dbReference type="Proteomes" id="UP000467841"/>
    </source>
</evidence>
<dbReference type="InterPro" id="IPR040339">
    <property type="entry name" value="At1g16860-like"/>
</dbReference>
<evidence type="ECO:0000256" key="1">
    <source>
        <dbReference type="SAM" id="MobiDB-lite"/>
    </source>
</evidence>
<dbReference type="AlphaFoldDB" id="A0A6D2KIR7"/>
<feature type="compositionally biased region" description="Polar residues" evidence="1">
    <location>
        <begin position="1"/>
        <end position="10"/>
    </location>
</feature>
<comment type="caution">
    <text evidence="3">The sequence shown here is derived from an EMBL/GenBank/DDBJ whole genome shotgun (WGS) entry which is preliminary data.</text>
</comment>
<keyword evidence="4" id="KW-1185">Reference proteome</keyword>
<reference evidence="3" key="1">
    <citation type="submission" date="2020-01" db="EMBL/GenBank/DDBJ databases">
        <authorList>
            <person name="Mishra B."/>
        </authorList>
    </citation>
    <scope>NUCLEOTIDE SEQUENCE [LARGE SCALE GENOMIC DNA]</scope>
</reference>
<dbReference type="EMBL" id="CACVBM020001573">
    <property type="protein sequence ID" value="CAA7054387.1"/>
    <property type="molecule type" value="Genomic_DNA"/>
</dbReference>
<proteinExistence type="predicted"/>
<dbReference type="OrthoDB" id="1899156at2759"/>
<feature type="compositionally biased region" description="Polar residues" evidence="1">
    <location>
        <begin position="105"/>
        <end position="122"/>
    </location>
</feature>
<feature type="compositionally biased region" description="Low complexity" evidence="1">
    <location>
        <begin position="123"/>
        <end position="134"/>
    </location>
</feature>
<keyword evidence="2" id="KW-1133">Transmembrane helix</keyword>
<name>A0A6D2KIR7_9BRAS</name>
<sequence>MAGRLQSHQLPSGLYVSGKLEQPKEQRPPTMAARAMPYTGGDIKKSGELGRMFDISVSDPASFQGPPSIFVGGPPPRLPSASSSNPNSGSVRSGSQSGPIRKSSGPLSQLQPTGLITSGPLNSSGQIGSGSRRSGPLDHHHHHQPSNLKPSKPKYGSAVTVLNSDPIRVGFKVPKALIWAVIVVAAVALLIGAFLSVSVKKPLVMVAIVAAIFPAAVVFVWNCTWRRRGLLNFIKKHPNAVLRGAIDGQFIKVTGVVTCGSIPLESSYQKIPRCVYVSTELYEYKGFCGKSANPKQRCFSWGSRHAERYVTDFYISDFQSGLRALVKAGNGSKVSPFVIPETVSNVTSQTKDLSPSFLQWLADRSLSNDDHGAMRLKEGYIKEGSTVSVMGMVRRHDNVLMIIPPAEPVATGCKWWRCLVPSYVEGLIITCDENQDTDVVPV</sequence>